<evidence type="ECO:0000313" key="2">
    <source>
        <dbReference type="EMBL" id="KAG5180493.1"/>
    </source>
</evidence>
<dbReference type="Pfam" id="PF01871">
    <property type="entry name" value="AMMECR1"/>
    <property type="match status" value="1"/>
</dbReference>
<organism evidence="2 3">
    <name type="scientific">Tribonema minus</name>
    <dbReference type="NCBI Taxonomy" id="303371"/>
    <lineage>
        <taxon>Eukaryota</taxon>
        <taxon>Sar</taxon>
        <taxon>Stramenopiles</taxon>
        <taxon>Ochrophyta</taxon>
        <taxon>PX clade</taxon>
        <taxon>Xanthophyceae</taxon>
        <taxon>Tribonematales</taxon>
        <taxon>Tribonemataceae</taxon>
        <taxon>Tribonema</taxon>
    </lineage>
</organism>
<dbReference type="PROSITE" id="PS51112">
    <property type="entry name" value="AMMECR1"/>
    <property type="match status" value="1"/>
</dbReference>
<feature type="domain" description="AMMECR1" evidence="1">
    <location>
        <begin position="1"/>
        <end position="195"/>
    </location>
</feature>
<comment type="caution">
    <text evidence="2">The sequence shown here is derived from an EMBL/GenBank/DDBJ whole genome shotgun (WGS) entry which is preliminary data.</text>
</comment>
<dbReference type="AlphaFoldDB" id="A0A835YTN4"/>
<evidence type="ECO:0000313" key="3">
    <source>
        <dbReference type="Proteomes" id="UP000664859"/>
    </source>
</evidence>
<dbReference type="PANTHER" id="PTHR13016:SF0">
    <property type="entry name" value="AMME SYNDROME CANDIDATE GENE 1 PROTEIN"/>
    <property type="match status" value="1"/>
</dbReference>
<dbReference type="InterPro" id="IPR023473">
    <property type="entry name" value="AMMECR1"/>
</dbReference>
<dbReference type="SUPFAM" id="SSF143447">
    <property type="entry name" value="AMMECR1-like"/>
    <property type="match status" value="1"/>
</dbReference>
<dbReference type="OrthoDB" id="24630at2759"/>
<proteinExistence type="predicted"/>
<protein>
    <submittedName>
        <fullName evidence="2">DUF51 family protein</fullName>
    </submittedName>
</protein>
<dbReference type="EMBL" id="JAFCMP010000390">
    <property type="protein sequence ID" value="KAG5180493.1"/>
    <property type="molecule type" value="Genomic_DNA"/>
</dbReference>
<dbReference type="InterPro" id="IPR002733">
    <property type="entry name" value="AMMECR1_domain"/>
</dbReference>
<reference evidence="2" key="1">
    <citation type="submission" date="2021-02" db="EMBL/GenBank/DDBJ databases">
        <title>First Annotated Genome of the Yellow-green Alga Tribonema minus.</title>
        <authorList>
            <person name="Mahan K.M."/>
        </authorList>
    </citation>
    <scope>NUCLEOTIDE SEQUENCE</scope>
    <source>
        <strain evidence="2">UTEX B ZZ1240</strain>
    </source>
</reference>
<dbReference type="Gene3D" id="3.30.700.20">
    <property type="entry name" value="Hypothetical protein ph0010, domain 1"/>
    <property type="match status" value="1"/>
</dbReference>
<dbReference type="Proteomes" id="UP000664859">
    <property type="component" value="Unassembled WGS sequence"/>
</dbReference>
<name>A0A835YTN4_9STRA</name>
<evidence type="ECO:0000259" key="1">
    <source>
        <dbReference type="PROSITE" id="PS51112"/>
    </source>
</evidence>
<dbReference type="InterPro" id="IPR036071">
    <property type="entry name" value="AMMECR1_dom_sf"/>
</dbReference>
<dbReference type="InterPro" id="IPR027485">
    <property type="entry name" value="AMMECR1_N"/>
</dbReference>
<accession>A0A835YTN4</accession>
<gene>
    <name evidence="2" type="ORF">JKP88DRAFT_279602</name>
</gene>
<dbReference type="PANTHER" id="PTHR13016">
    <property type="entry name" value="AMMECR1 HOMOLOG"/>
    <property type="match status" value="1"/>
</dbReference>
<keyword evidence="3" id="KW-1185">Reference proteome</keyword>
<sequence length="195" mass="22058">MSLAVTGDDSYLESKREKRAKTERLYEHHEDHLSERGISCPFFVTWEKQGSGRAEEFKLRGCIGTLSAQPLTALADYACSSAFDDRRFSPIAQCELRHLKCSVSLLVEYEDAKDVHDWEVSEHGIVITFKDTRGSQYSATYLPEAEALESLIRKSGYAGPVTTTLLQRATLTRYRSRKCSLHHAVYAAMERTSAR</sequence>